<evidence type="ECO:0000256" key="1">
    <source>
        <dbReference type="SAM" id="MobiDB-lite"/>
    </source>
</evidence>
<protein>
    <submittedName>
        <fullName evidence="2">DUF3127 domain-containing protein</fullName>
    </submittedName>
</protein>
<accession>A0AAW5UIV7</accession>
<feature type="compositionally biased region" description="Polar residues" evidence="1">
    <location>
        <begin position="124"/>
        <end position="133"/>
    </location>
</feature>
<comment type="caution">
    <text evidence="2">The sequence shown here is derived from an EMBL/GenBank/DDBJ whole genome shotgun (WGS) entry which is preliminary data.</text>
</comment>
<feature type="region of interest" description="Disordered" evidence="1">
    <location>
        <begin position="107"/>
        <end position="173"/>
    </location>
</feature>
<dbReference type="Pfam" id="PF11325">
    <property type="entry name" value="DUF3127"/>
    <property type="match status" value="1"/>
</dbReference>
<dbReference type="SUPFAM" id="SSF50249">
    <property type="entry name" value="Nucleic acid-binding proteins"/>
    <property type="match status" value="1"/>
</dbReference>
<dbReference type="Proteomes" id="UP001209168">
    <property type="component" value="Unassembled WGS sequence"/>
</dbReference>
<feature type="compositionally biased region" description="Polar residues" evidence="1">
    <location>
        <begin position="162"/>
        <end position="173"/>
    </location>
</feature>
<gene>
    <name evidence="2" type="ORF">ONT23_00795</name>
</gene>
<evidence type="ECO:0000313" key="3">
    <source>
        <dbReference type="Proteomes" id="UP001209168"/>
    </source>
</evidence>
<evidence type="ECO:0000313" key="2">
    <source>
        <dbReference type="EMBL" id="MCW4154100.1"/>
    </source>
</evidence>
<feature type="compositionally biased region" description="Low complexity" evidence="1">
    <location>
        <begin position="107"/>
        <end position="123"/>
    </location>
</feature>
<dbReference type="InterPro" id="IPR021474">
    <property type="entry name" value="DUF3127"/>
</dbReference>
<sequence>MAFQISGIIQHIGNTESIPYQDKVFKKRELVLDCSYRNQFTGQIERANYPKFEFTGNHVDDLNDFNMGDIVTVSFSLNGSRSEKDGQVRYFTNVQGYKIEKYQSRYNQQQGGNQTAQAANGNQPTPTQGACQSAQQAAMESARNAAAPAAPNFPPAVDENGNPIQGNNDDLPF</sequence>
<dbReference type="AlphaFoldDB" id="A0AAW5UIV7"/>
<reference evidence="2" key="1">
    <citation type="submission" date="2022-11" db="EMBL/GenBank/DDBJ databases">
        <title>Genomic repertoires linked with pathogenic potency of arthritogenic Prevotella copri isolated from the gut of rheumatoid arthritis patients.</title>
        <authorList>
            <person name="Nii T."/>
            <person name="Maeda Y."/>
            <person name="Motooka D."/>
            <person name="Naito M."/>
            <person name="Matsumoto Y."/>
            <person name="Ogawa T."/>
            <person name="Oguro-Igashira E."/>
            <person name="Kishikawa T."/>
            <person name="Yamashita M."/>
            <person name="Koizumi S."/>
            <person name="Kurakawa T."/>
            <person name="Okumura R."/>
            <person name="Kayama H."/>
            <person name="Murakami M."/>
            <person name="Sakaguchi T."/>
            <person name="Das B."/>
            <person name="Nakamura S."/>
            <person name="Okada Y."/>
            <person name="Kumanogoh A."/>
            <person name="Takeda K."/>
        </authorList>
    </citation>
    <scope>NUCLEOTIDE SEQUENCE</scope>
    <source>
        <strain evidence="2">H012_8</strain>
    </source>
</reference>
<name>A0AAW5UIV7_9BACT</name>
<dbReference type="InterPro" id="IPR012340">
    <property type="entry name" value="NA-bd_OB-fold"/>
</dbReference>
<dbReference type="EMBL" id="JAPDVH010000001">
    <property type="protein sequence ID" value="MCW4154100.1"/>
    <property type="molecule type" value="Genomic_DNA"/>
</dbReference>
<proteinExistence type="predicted"/>
<feature type="compositionally biased region" description="Low complexity" evidence="1">
    <location>
        <begin position="134"/>
        <end position="150"/>
    </location>
</feature>
<dbReference type="RefSeq" id="WP_264898495.1">
    <property type="nucleotide sequence ID" value="NZ_JAPDVH010000001.1"/>
</dbReference>
<organism evidence="2 3">
    <name type="scientific">Segatella copri</name>
    <dbReference type="NCBI Taxonomy" id="165179"/>
    <lineage>
        <taxon>Bacteria</taxon>
        <taxon>Pseudomonadati</taxon>
        <taxon>Bacteroidota</taxon>
        <taxon>Bacteroidia</taxon>
        <taxon>Bacteroidales</taxon>
        <taxon>Prevotellaceae</taxon>
        <taxon>Segatella</taxon>
    </lineage>
</organism>